<organism evidence="1 2">
    <name type="scientific">Chryseobacterium paridis</name>
    <dbReference type="NCBI Taxonomy" id="2800328"/>
    <lineage>
        <taxon>Bacteria</taxon>
        <taxon>Pseudomonadati</taxon>
        <taxon>Bacteroidota</taxon>
        <taxon>Flavobacteriia</taxon>
        <taxon>Flavobacteriales</taxon>
        <taxon>Weeksellaceae</taxon>
        <taxon>Chryseobacterium group</taxon>
        <taxon>Chryseobacterium</taxon>
    </lineage>
</organism>
<accession>A0ABS1FRY2</accession>
<proteinExistence type="predicted"/>
<gene>
    <name evidence="1" type="ORF">JHL15_05075</name>
</gene>
<dbReference type="Proteomes" id="UP000628669">
    <property type="component" value="Unassembled WGS sequence"/>
</dbReference>
<dbReference type="EMBL" id="JAENHK010000005">
    <property type="protein sequence ID" value="MBK1895126.1"/>
    <property type="molecule type" value="Genomic_DNA"/>
</dbReference>
<evidence type="ECO:0000313" key="1">
    <source>
        <dbReference type="EMBL" id="MBK1895126.1"/>
    </source>
</evidence>
<evidence type="ECO:0000313" key="2">
    <source>
        <dbReference type="Proteomes" id="UP000628669"/>
    </source>
</evidence>
<sequence>MAIYQFKLNLIPEKGVLETLGIIPTKLDINFEERIEHYHLKEDNLLEFSDFFRDALIVDWWKSVDILPTEIIYYISKLFPTRVIKNSNSYYWKYYSNSIDHDTYLMLNKQSQKIAELHFRADLRERDLKFLNQFIAIAKKYNCLLMDVKGNLIRPEQSEVYKLITRSDNYKFLVNPQDFFDNFHNQQ</sequence>
<protein>
    <submittedName>
        <fullName evidence="1">Uncharacterized protein</fullName>
    </submittedName>
</protein>
<reference evidence="2" key="1">
    <citation type="submission" date="2021-01" db="EMBL/GenBank/DDBJ databases">
        <title>Genome public.</title>
        <authorList>
            <person name="Liu C."/>
            <person name="Sun Q."/>
        </authorList>
    </citation>
    <scope>NUCLEOTIDE SEQUENCE [LARGE SCALE GENOMIC DNA]</scope>
    <source>
        <strain evidence="2">YIM B02567</strain>
    </source>
</reference>
<name>A0ABS1FRY2_9FLAO</name>
<comment type="caution">
    <text evidence="1">The sequence shown here is derived from an EMBL/GenBank/DDBJ whole genome shotgun (WGS) entry which is preliminary data.</text>
</comment>
<dbReference type="RefSeq" id="WP_200243813.1">
    <property type="nucleotide sequence ID" value="NZ_JAENHK010000005.1"/>
</dbReference>
<keyword evidence="2" id="KW-1185">Reference proteome</keyword>